<evidence type="ECO:0000256" key="3">
    <source>
        <dbReference type="ARBA" id="ARBA00022514"/>
    </source>
</evidence>
<keyword evidence="5" id="KW-0413">Isomerase</keyword>
<dbReference type="GO" id="GO:0050178">
    <property type="term" value="F:phenylpyruvate tautomerase activity"/>
    <property type="evidence" value="ECO:0007669"/>
    <property type="project" value="UniProtKB-EC"/>
</dbReference>
<evidence type="ECO:0000256" key="2">
    <source>
        <dbReference type="ARBA" id="ARBA00005851"/>
    </source>
</evidence>
<evidence type="ECO:0000256" key="8">
    <source>
        <dbReference type="ARBA" id="ARBA00038932"/>
    </source>
</evidence>
<dbReference type="OrthoDB" id="255819at2759"/>
<sequence length="118" mass="13451">MPMLQINTNIRKEKITEEFNLNLVDVLAETLNKPKGYCAVHILADQLMSFGGTFEPCAYVTLMSIGRLGVEENKKHSKVIMNELEKLGIPPNRVYIYFQDAHPFEVGYNKTTFADILK</sequence>
<dbReference type="PROSITE" id="PS01158">
    <property type="entry name" value="MIF"/>
    <property type="match status" value="1"/>
</dbReference>
<dbReference type="PANTHER" id="PTHR11954:SF6">
    <property type="entry name" value="MACROPHAGE MIGRATION INHIBITORY FACTOR"/>
    <property type="match status" value="1"/>
</dbReference>
<dbReference type="GO" id="GO:0005615">
    <property type="term" value="C:extracellular space"/>
    <property type="evidence" value="ECO:0007669"/>
    <property type="project" value="UniProtKB-KW"/>
</dbReference>
<comment type="caution">
    <text evidence="13">The sequence shown here is derived from an EMBL/GenBank/DDBJ whole genome shotgun (WGS) entry which is preliminary data.</text>
</comment>
<gene>
    <name evidence="13" type="ORF">OXX778_LOCUS3486</name>
</gene>
<evidence type="ECO:0000313" key="13">
    <source>
        <dbReference type="EMBL" id="CAF0742811.1"/>
    </source>
</evidence>
<keyword evidence="4" id="KW-0964">Secreted</keyword>
<reference evidence="13" key="1">
    <citation type="submission" date="2021-02" db="EMBL/GenBank/DDBJ databases">
        <authorList>
            <person name="Nowell W R."/>
        </authorList>
    </citation>
    <scope>NUCLEOTIDE SEQUENCE</scope>
    <source>
        <strain evidence="13">Ploen Becks lab</strain>
    </source>
</reference>
<evidence type="ECO:0000256" key="7">
    <source>
        <dbReference type="ARBA" id="ARBA00036823"/>
    </source>
</evidence>
<evidence type="ECO:0000313" key="14">
    <source>
        <dbReference type="Proteomes" id="UP000663879"/>
    </source>
</evidence>
<evidence type="ECO:0000256" key="4">
    <source>
        <dbReference type="ARBA" id="ARBA00022525"/>
    </source>
</evidence>
<evidence type="ECO:0000256" key="6">
    <source>
        <dbReference type="ARBA" id="ARBA00036735"/>
    </source>
</evidence>
<comment type="catalytic activity">
    <reaction evidence="6">
        <text>3-phenylpyruvate = enol-phenylpyruvate</text>
        <dbReference type="Rhea" id="RHEA:17097"/>
        <dbReference type="ChEBI" id="CHEBI:16815"/>
        <dbReference type="ChEBI" id="CHEBI:18005"/>
        <dbReference type="EC" id="5.3.2.1"/>
    </reaction>
</comment>
<dbReference type="AlphaFoldDB" id="A0A813NU91"/>
<evidence type="ECO:0000256" key="11">
    <source>
        <dbReference type="ARBA" id="ARBA00041912"/>
    </source>
</evidence>
<keyword evidence="3" id="KW-0202">Cytokine</keyword>
<keyword evidence="14" id="KW-1185">Reference proteome</keyword>
<organism evidence="13 14">
    <name type="scientific">Brachionus calyciflorus</name>
    <dbReference type="NCBI Taxonomy" id="104777"/>
    <lineage>
        <taxon>Eukaryota</taxon>
        <taxon>Metazoa</taxon>
        <taxon>Spiralia</taxon>
        <taxon>Gnathifera</taxon>
        <taxon>Rotifera</taxon>
        <taxon>Eurotatoria</taxon>
        <taxon>Monogononta</taxon>
        <taxon>Pseudotrocha</taxon>
        <taxon>Ploima</taxon>
        <taxon>Brachionidae</taxon>
        <taxon>Brachionus</taxon>
    </lineage>
</organism>
<dbReference type="PANTHER" id="PTHR11954">
    <property type="entry name" value="D-DOPACHROME DECARBOXYLASE"/>
    <property type="match status" value="1"/>
</dbReference>
<dbReference type="EC" id="5.3.2.1" evidence="9"/>
<dbReference type="EMBL" id="CAJNOC010000310">
    <property type="protein sequence ID" value="CAF0742811.1"/>
    <property type="molecule type" value="Genomic_DNA"/>
</dbReference>
<dbReference type="Pfam" id="PF01187">
    <property type="entry name" value="MIF"/>
    <property type="match status" value="1"/>
</dbReference>
<dbReference type="InterPro" id="IPR014347">
    <property type="entry name" value="Tautomerase/MIF_sf"/>
</dbReference>
<dbReference type="Proteomes" id="UP000663879">
    <property type="component" value="Unassembled WGS sequence"/>
</dbReference>
<name>A0A813NU91_9BILA</name>
<evidence type="ECO:0000256" key="5">
    <source>
        <dbReference type="ARBA" id="ARBA00023235"/>
    </source>
</evidence>
<evidence type="ECO:0000256" key="12">
    <source>
        <dbReference type="ARBA" id="ARBA00042730"/>
    </source>
</evidence>
<dbReference type="EC" id="5.3.3.12" evidence="8"/>
<comment type="catalytic activity">
    <reaction evidence="7">
        <text>L-dopachrome = 5,6-dihydroxyindole-2-carboxylate</text>
        <dbReference type="Rhea" id="RHEA:13041"/>
        <dbReference type="ChEBI" id="CHEBI:16875"/>
        <dbReference type="ChEBI" id="CHEBI:57509"/>
        <dbReference type="EC" id="5.3.3.12"/>
    </reaction>
</comment>
<evidence type="ECO:0000256" key="10">
    <source>
        <dbReference type="ARBA" id="ARBA00041631"/>
    </source>
</evidence>
<dbReference type="GO" id="GO:0005125">
    <property type="term" value="F:cytokine activity"/>
    <property type="evidence" value="ECO:0007669"/>
    <property type="project" value="UniProtKB-KW"/>
</dbReference>
<proteinExistence type="inferred from homology"/>
<evidence type="ECO:0000256" key="1">
    <source>
        <dbReference type="ARBA" id="ARBA00004613"/>
    </source>
</evidence>
<dbReference type="GO" id="GO:0004167">
    <property type="term" value="F:dopachrome isomerase activity"/>
    <property type="evidence" value="ECO:0007669"/>
    <property type="project" value="UniProtKB-EC"/>
</dbReference>
<evidence type="ECO:0000256" key="9">
    <source>
        <dbReference type="ARBA" id="ARBA00039086"/>
    </source>
</evidence>
<dbReference type="InterPro" id="IPR019829">
    <property type="entry name" value="Macrophage_inhib_fac_CS"/>
</dbReference>
<comment type="subcellular location">
    <subcellularLocation>
        <location evidence="1">Secreted</location>
    </subcellularLocation>
</comment>
<comment type="similarity">
    <text evidence="2">Belongs to the MIF family.</text>
</comment>
<dbReference type="InterPro" id="IPR001398">
    <property type="entry name" value="Macrophage_inhib_fac"/>
</dbReference>
<dbReference type="Gene3D" id="3.30.429.10">
    <property type="entry name" value="Macrophage Migration Inhibitory Factor"/>
    <property type="match status" value="1"/>
</dbReference>
<protein>
    <recommendedName>
        <fullName evidence="12">L-dopachrome isomerase</fullName>
        <ecNumber evidence="9">5.3.2.1</ecNumber>
        <ecNumber evidence="8">5.3.3.12</ecNumber>
    </recommendedName>
    <alternativeName>
        <fullName evidence="10">L-dopachrome tautomerase</fullName>
    </alternativeName>
    <alternativeName>
        <fullName evidence="11">Phenylpyruvate tautomerase</fullName>
    </alternativeName>
</protein>
<dbReference type="SUPFAM" id="SSF55331">
    <property type="entry name" value="Tautomerase/MIF"/>
    <property type="match status" value="1"/>
</dbReference>
<accession>A0A813NU91</accession>